<evidence type="ECO:0000313" key="5">
    <source>
        <dbReference type="EMBL" id="RWA08902.1"/>
    </source>
</evidence>
<dbReference type="Gene3D" id="3.30.30.30">
    <property type="match status" value="1"/>
</dbReference>
<dbReference type="Proteomes" id="UP000286045">
    <property type="component" value="Unassembled WGS sequence"/>
</dbReference>
<feature type="chain" id="PRO_5019213440" evidence="4">
    <location>
        <begin position="29"/>
        <end position="655"/>
    </location>
</feature>
<organism evidence="5 6">
    <name type="scientific">Xylaria grammica</name>
    <dbReference type="NCBI Taxonomy" id="363999"/>
    <lineage>
        <taxon>Eukaryota</taxon>
        <taxon>Fungi</taxon>
        <taxon>Dikarya</taxon>
        <taxon>Ascomycota</taxon>
        <taxon>Pezizomycotina</taxon>
        <taxon>Sordariomycetes</taxon>
        <taxon>Xylariomycetidae</taxon>
        <taxon>Xylariales</taxon>
        <taxon>Xylariaceae</taxon>
        <taxon>Xylaria</taxon>
    </lineage>
</organism>
<dbReference type="STRING" id="363999.A0A439D376"/>
<dbReference type="FunFam" id="3.90.640.10:FF:000003">
    <property type="entry name" value="Molecular chaperone DnaK"/>
    <property type="match status" value="1"/>
</dbReference>
<protein>
    <submittedName>
        <fullName evidence="5">Uncharacterized protein</fullName>
    </submittedName>
</protein>
<gene>
    <name evidence="5" type="ORF">EKO27_g6219</name>
</gene>
<dbReference type="InterPro" id="IPR013126">
    <property type="entry name" value="Hsp_70_fam"/>
</dbReference>
<dbReference type="SUPFAM" id="SSF100920">
    <property type="entry name" value="Heat shock protein 70kD (HSP70), peptide-binding domain"/>
    <property type="match status" value="1"/>
</dbReference>
<evidence type="ECO:0000256" key="2">
    <source>
        <dbReference type="ARBA" id="ARBA00022840"/>
    </source>
</evidence>
<accession>A0A439D376</accession>
<dbReference type="PANTHER" id="PTHR19375">
    <property type="entry name" value="HEAT SHOCK PROTEIN 70KDA"/>
    <property type="match status" value="1"/>
</dbReference>
<dbReference type="GO" id="GO:0005524">
    <property type="term" value="F:ATP binding"/>
    <property type="evidence" value="ECO:0007669"/>
    <property type="project" value="UniProtKB-KW"/>
</dbReference>
<dbReference type="InterPro" id="IPR043129">
    <property type="entry name" value="ATPase_NBD"/>
</dbReference>
<dbReference type="Gene3D" id="3.90.640.10">
    <property type="entry name" value="Actin, Chain A, domain 4"/>
    <property type="match status" value="1"/>
</dbReference>
<reference evidence="5 6" key="1">
    <citation type="submission" date="2018-12" db="EMBL/GenBank/DDBJ databases">
        <title>Draft genome sequence of Xylaria grammica IHI A82.</title>
        <authorList>
            <person name="Buettner E."/>
            <person name="Kellner H."/>
        </authorList>
    </citation>
    <scope>NUCLEOTIDE SEQUENCE [LARGE SCALE GENOMIC DNA]</scope>
    <source>
        <strain evidence="5 6">IHI A82</strain>
    </source>
</reference>
<dbReference type="Pfam" id="PF00012">
    <property type="entry name" value="HSP70"/>
    <property type="match status" value="1"/>
</dbReference>
<feature type="signal peptide" evidence="4">
    <location>
        <begin position="1"/>
        <end position="28"/>
    </location>
</feature>
<evidence type="ECO:0000313" key="6">
    <source>
        <dbReference type="Proteomes" id="UP000286045"/>
    </source>
</evidence>
<dbReference type="AlphaFoldDB" id="A0A439D376"/>
<keyword evidence="4" id="KW-0732">Signal</keyword>
<dbReference type="Gene3D" id="3.30.420.40">
    <property type="match status" value="2"/>
</dbReference>
<keyword evidence="6" id="KW-1185">Reference proteome</keyword>
<dbReference type="GO" id="GO:0140662">
    <property type="term" value="F:ATP-dependent protein folding chaperone"/>
    <property type="evidence" value="ECO:0007669"/>
    <property type="project" value="InterPro"/>
</dbReference>
<evidence type="ECO:0000256" key="1">
    <source>
        <dbReference type="ARBA" id="ARBA00022741"/>
    </source>
</evidence>
<dbReference type="PRINTS" id="PR00301">
    <property type="entry name" value="HEATSHOCK70"/>
</dbReference>
<evidence type="ECO:0000256" key="3">
    <source>
        <dbReference type="RuleBase" id="RU003322"/>
    </source>
</evidence>
<sequence length="655" mass="71740">MNSSRPGLKGGIGLFLFVTLGLLFGAHATSSTQNDRAPAIGIVSAPADLGSAYSRVAYARPDGYMNVVSDDRGNTSIPSCVAFTKDGPLIGNEDPGSTICNPRALLGRKWSDRNVQSLIEDLPYEVANDGQDRPVFKINVDGVEESYTPEYVTSLIIGELKRMAEATMNSGENVTEAVITVPSYYSDERRQAVKDAGKLAGVDVLRAKNEFIAAGAAYHSGDMDAERNMVIVDMGDTLDVAVLELDYGVFEILSSSHHDIGGEQVNERMVRHITKGWEKRTGVDLRANPSDIRKLNLEVEKAKIALSSEKVTKMDLSFVNSSFTETVTRAKLEALSEELFAKVLETISWNLKEARIGFADIEDIIITGGLSNVPKLRHMIEEAFPGKTPLYGFKEEAMVVGAARDGLILSGAEAVLCTLHFADISPLDFGIETADGTMAIVAPQNAIPFNARMNFTTAVDGQSSMLIRVLEGQRVLAASNLVLGEFGLPLTPRSSGRSACGGHFQSWETKKTEYIVVDPDHRMWTGDGVPSDVDFDRSFLGNWPDLHIDLDPVLRAQVNARIDLESYLAALKGRLTNREEWGTADAVRRSQLSAILGDLQKTQADLIKHRDTWEPETFQQLKEDFSVLAKPFVGKLEYEVIRKVGGKVEKQHDEL</sequence>
<keyword evidence="1 3" id="KW-0547">Nucleotide-binding</keyword>
<proteinExistence type="inferred from homology"/>
<dbReference type="EMBL" id="RYZI01000179">
    <property type="protein sequence ID" value="RWA08902.1"/>
    <property type="molecule type" value="Genomic_DNA"/>
</dbReference>
<evidence type="ECO:0000256" key="4">
    <source>
        <dbReference type="SAM" id="SignalP"/>
    </source>
</evidence>
<dbReference type="SUPFAM" id="SSF53067">
    <property type="entry name" value="Actin-like ATPase domain"/>
    <property type="match status" value="2"/>
</dbReference>
<name>A0A439D376_9PEZI</name>
<dbReference type="Gene3D" id="2.60.34.10">
    <property type="entry name" value="Substrate Binding Domain Of DNAk, Chain A, domain 1"/>
    <property type="match status" value="1"/>
</dbReference>
<keyword evidence="2 3" id="KW-0067">ATP-binding</keyword>
<dbReference type="InterPro" id="IPR029047">
    <property type="entry name" value="HSP70_peptide-bd_sf"/>
</dbReference>
<comment type="caution">
    <text evidence="5">The sequence shown here is derived from an EMBL/GenBank/DDBJ whole genome shotgun (WGS) entry which is preliminary data.</text>
</comment>
<comment type="similarity">
    <text evidence="3">Belongs to the heat shock protein 70 family.</text>
</comment>